<gene>
    <name evidence="1" type="ordered locus">CLOAM1627</name>
</gene>
<reference evidence="1 2" key="1">
    <citation type="journal article" date="2008" name="J. Bacteriol.">
        <title>'Candidatus Cloacamonas acidaminovorans': genome sequence reconstruction provides a first glimpse of a new bacterial division.</title>
        <authorList>
            <person name="Pelletier E."/>
            <person name="Kreimeyer A."/>
            <person name="Bocs S."/>
            <person name="Rouy Z."/>
            <person name="Gyapay G."/>
            <person name="Chouari R."/>
            <person name="Riviere D."/>
            <person name="Ganesan A."/>
            <person name="Daegelen P."/>
            <person name="Sghir A."/>
            <person name="Cohen G.N."/>
            <person name="Medigue C."/>
            <person name="Weissenbach J."/>
            <person name="Le Paslier D."/>
        </authorList>
    </citation>
    <scope>NUCLEOTIDE SEQUENCE [LARGE SCALE GENOMIC DNA]</scope>
    <source>
        <strain evidence="2">Evry</strain>
    </source>
</reference>
<dbReference type="EMBL" id="CU466930">
    <property type="protein sequence ID" value="CAO81465.1"/>
    <property type="molecule type" value="Genomic_DNA"/>
</dbReference>
<proteinExistence type="predicted"/>
<dbReference type="RefSeq" id="WP_015425323.1">
    <property type="nucleotide sequence ID" value="NC_020449.1"/>
</dbReference>
<dbReference type="STRING" id="459349.CLOAM1627"/>
<organism evidence="1 2">
    <name type="scientific">Cloacimonas acidaminovorans (strain Evry)</name>
    <dbReference type="NCBI Taxonomy" id="459349"/>
    <lineage>
        <taxon>Bacteria</taxon>
        <taxon>Pseudomonadati</taxon>
        <taxon>Candidatus Cloacimonadota</taxon>
        <taxon>Candidatus Cloacimonadia</taxon>
        <taxon>Candidatus Cloacimonadales</taxon>
        <taxon>Candidatus Cloacimonadaceae</taxon>
        <taxon>Candidatus Cloacimonas</taxon>
    </lineage>
</organism>
<protein>
    <submittedName>
        <fullName evidence="1">Uncharacterized protein</fullName>
    </submittedName>
</protein>
<dbReference type="AlphaFoldDB" id="B0VG10"/>
<sequence length="55" mass="6302">MKPKKRKTKFTLLLHQGNLPNSHCILSELNGNIPFFNGILPQTNEINLLKKARCK</sequence>
<name>B0VG10_CLOAI</name>
<evidence type="ECO:0000313" key="2">
    <source>
        <dbReference type="Proteomes" id="UP000002019"/>
    </source>
</evidence>
<accession>B0VG10</accession>
<dbReference type="KEGG" id="caci:CLOAM1627"/>
<evidence type="ECO:0000313" key="1">
    <source>
        <dbReference type="EMBL" id="CAO81465.1"/>
    </source>
</evidence>
<dbReference type="HOGENOM" id="CLU_3023799_0_0_0"/>
<dbReference type="Proteomes" id="UP000002019">
    <property type="component" value="Chromosome"/>
</dbReference>
<keyword evidence="2" id="KW-1185">Reference proteome</keyword>